<dbReference type="CDD" id="cd01005">
    <property type="entry name" value="PBP2_CysP"/>
    <property type="match status" value="1"/>
</dbReference>
<comment type="similarity">
    <text evidence="2">Belongs to the prokaryotic sulfate-binding protein family.</text>
</comment>
<proteinExistence type="inferred from homology"/>
<dbReference type="RefSeq" id="WP_232134694.1">
    <property type="nucleotide sequence ID" value="NZ_CP089507.1"/>
</dbReference>
<protein>
    <submittedName>
        <fullName evidence="7">Sulfate ABC transporter substrate-binding protein</fullName>
    </submittedName>
</protein>
<dbReference type="Pfam" id="PF13531">
    <property type="entry name" value="SBP_bac_11"/>
    <property type="match status" value="1"/>
</dbReference>
<evidence type="ECO:0000313" key="8">
    <source>
        <dbReference type="Proteomes" id="UP001430360"/>
    </source>
</evidence>
<keyword evidence="8" id="KW-1185">Reference proteome</keyword>
<dbReference type="Gene3D" id="3.40.190.10">
    <property type="entry name" value="Periplasmic binding protein-like II"/>
    <property type="match status" value="2"/>
</dbReference>
<evidence type="ECO:0000256" key="6">
    <source>
        <dbReference type="SAM" id="SignalP"/>
    </source>
</evidence>
<gene>
    <name evidence="7" type="ORF">LTT95_04645</name>
</gene>
<comment type="caution">
    <text evidence="7">The sequence shown here is derived from an EMBL/GenBank/DDBJ whole genome shotgun (WGS) entry which is preliminary data.</text>
</comment>
<evidence type="ECO:0000256" key="4">
    <source>
        <dbReference type="ARBA" id="ARBA00022729"/>
    </source>
</evidence>
<keyword evidence="3" id="KW-0813">Transport</keyword>
<evidence type="ECO:0000313" key="7">
    <source>
        <dbReference type="EMBL" id="MCD9096223.1"/>
    </source>
</evidence>
<reference evidence="7" key="2">
    <citation type="journal article" date="2022" name="Syst. Appl. Microbiol.">
        <title>Physiological and genomic characterisation of Luteimonas fraxinea sp. nov., a bacterial species associated with trees tolerant to ash dieback.</title>
        <authorList>
            <person name="Ulrich K."/>
            <person name="Becker R."/>
            <person name="Behrendt U."/>
            <person name="Kube M."/>
            <person name="Schneck V."/>
            <person name="Ulrich A."/>
        </authorList>
    </citation>
    <scope>NUCLEOTIDE SEQUENCE</scope>
    <source>
        <strain evidence="7">A1P009</strain>
    </source>
</reference>
<evidence type="ECO:0000256" key="5">
    <source>
        <dbReference type="ARBA" id="ARBA00022764"/>
    </source>
</evidence>
<organism evidence="7 8">
    <name type="scientific">Luteimonas fraxinea</name>
    <dbReference type="NCBI Taxonomy" id="2901869"/>
    <lineage>
        <taxon>Bacteria</taxon>
        <taxon>Pseudomonadati</taxon>
        <taxon>Pseudomonadota</taxon>
        <taxon>Gammaproteobacteria</taxon>
        <taxon>Lysobacterales</taxon>
        <taxon>Lysobacteraceae</taxon>
        <taxon>Luteimonas</taxon>
    </lineage>
</organism>
<name>A0ABS8U9S3_9GAMM</name>
<feature type="signal peptide" evidence="6">
    <location>
        <begin position="1"/>
        <end position="20"/>
    </location>
</feature>
<dbReference type="EMBL" id="JAJQKU010000001">
    <property type="protein sequence ID" value="MCD9096223.1"/>
    <property type="molecule type" value="Genomic_DNA"/>
</dbReference>
<dbReference type="NCBIfam" id="NF008022">
    <property type="entry name" value="PRK10752.1"/>
    <property type="match status" value="1"/>
</dbReference>
<dbReference type="NCBIfam" id="TIGR00971">
    <property type="entry name" value="3a0106s03"/>
    <property type="match status" value="1"/>
</dbReference>
<evidence type="ECO:0000256" key="3">
    <source>
        <dbReference type="ARBA" id="ARBA00022448"/>
    </source>
</evidence>
<comment type="subcellular location">
    <subcellularLocation>
        <location evidence="1">Periplasm</location>
    </subcellularLocation>
</comment>
<dbReference type="PANTHER" id="PTHR30368">
    <property type="entry name" value="SULFATE-BINDING PROTEIN"/>
    <property type="match status" value="1"/>
</dbReference>
<dbReference type="PANTHER" id="PTHR30368:SF2">
    <property type="entry name" value="SULFATE-BINDING PROTEIN"/>
    <property type="match status" value="1"/>
</dbReference>
<keyword evidence="5" id="KW-0574">Periplasm</keyword>
<sequence>MTMRSIALLLCLVLPTFVSAEDLVLRNASYDPTREFYVDYNRMFAAHWRQGGGGDVEVLQTHGGSGAQADAVIAGEPADVVTLALAADVDRIASAGLLDADWRRQILHGSVPYTSTVVFLVRKGNPKHIADWNDLVGDVQVVTADPKTSGVARWSYLAAWTWAARTYRDGERVLDYMRGLYAKVPVLDRGARGARDTFVERDIGDVLLAWENEALRVLADPQTSQAFEIVYPSISIRAEPVVAVVDRNADAHGVRAVAEAYVETLYTPAAQRLVAQHHFRPILRDGVPPSQLARFRSLPMVTVDEAFGGWSKAQATHFADGGLYDRIRAAPTR</sequence>
<dbReference type="SUPFAM" id="SSF53850">
    <property type="entry name" value="Periplasmic binding protein-like II"/>
    <property type="match status" value="1"/>
</dbReference>
<dbReference type="Proteomes" id="UP001430360">
    <property type="component" value="Unassembled WGS sequence"/>
</dbReference>
<dbReference type="InterPro" id="IPR005669">
    <property type="entry name" value="Thiosulph/SO4-bd"/>
</dbReference>
<accession>A0ABS8U9S3</accession>
<feature type="chain" id="PRO_5046899277" evidence="6">
    <location>
        <begin position="21"/>
        <end position="333"/>
    </location>
</feature>
<keyword evidence="4 6" id="KW-0732">Signal</keyword>
<reference evidence="7" key="1">
    <citation type="submission" date="2021-12" db="EMBL/GenBank/DDBJ databases">
        <authorList>
            <person name="Ulrich A."/>
        </authorList>
    </citation>
    <scope>NUCLEOTIDE SEQUENCE</scope>
    <source>
        <strain evidence="7">A1P009</strain>
    </source>
</reference>
<evidence type="ECO:0000256" key="2">
    <source>
        <dbReference type="ARBA" id="ARBA00006099"/>
    </source>
</evidence>
<evidence type="ECO:0000256" key="1">
    <source>
        <dbReference type="ARBA" id="ARBA00004418"/>
    </source>
</evidence>